<evidence type="ECO:0000259" key="6">
    <source>
        <dbReference type="Pfam" id="PF02931"/>
    </source>
</evidence>
<feature type="transmembrane region" description="Helical" evidence="5">
    <location>
        <begin position="224"/>
        <end position="250"/>
    </location>
</feature>
<dbReference type="GO" id="GO:0004888">
    <property type="term" value="F:transmembrane signaling receptor activity"/>
    <property type="evidence" value="ECO:0007669"/>
    <property type="project" value="InterPro"/>
</dbReference>
<dbReference type="Pfam" id="PF02932">
    <property type="entry name" value="Neur_chan_memb"/>
    <property type="match status" value="1"/>
</dbReference>
<organism evidence="8 9">
    <name type="scientific">Paralvinella palmiformis</name>
    <dbReference type="NCBI Taxonomy" id="53620"/>
    <lineage>
        <taxon>Eukaryota</taxon>
        <taxon>Metazoa</taxon>
        <taxon>Spiralia</taxon>
        <taxon>Lophotrochozoa</taxon>
        <taxon>Annelida</taxon>
        <taxon>Polychaeta</taxon>
        <taxon>Sedentaria</taxon>
        <taxon>Canalipalpata</taxon>
        <taxon>Terebellida</taxon>
        <taxon>Terebelliformia</taxon>
        <taxon>Alvinellidae</taxon>
        <taxon>Paralvinella</taxon>
    </lineage>
</organism>
<feature type="transmembrane region" description="Helical" evidence="5">
    <location>
        <begin position="162"/>
        <end position="187"/>
    </location>
</feature>
<evidence type="ECO:0000256" key="1">
    <source>
        <dbReference type="ARBA" id="ARBA00004141"/>
    </source>
</evidence>
<keyword evidence="9" id="KW-1185">Reference proteome</keyword>
<dbReference type="Gene3D" id="2.70.170.10">
    <property type="entry name" value="Neurotransmitter-gated ion-channel ligand-binding domain"/>
    <property type="match status" value="1"/>
</dbReference>
<evidence type="ECO:0000313" key="8">
    <source>
        <dbReference type="EMBL" id="KAK2169884.1"/>
    </source>
</evidence>
<dbReference type="PROSITE" id="PS00236">
    <property type="entry name" value="NEUROTR_ION_CHANNEL"/>
    <property type="match status" value="1"/>
</dbReference>
<keyword evidence="2 5" id="KW-0812">Transmembrane</keyword>
<dbReference type="CDD" id="cd19051">
    <property type="entry name" value="LGIC_TM_cation"/>
    <property type="match status" value="1"/>
</dbReference>
<dbReference type="Proteomes" id="UP001208570">
    <property type="component" value="Unassembled WGS sequence"/>
</dbReference>
<feature type="domain" description="Neurotransmitter-gated ion-channel transmembrane" evidence="7">
    <location>
        <begin position="169"/>
        <end position="407"/>
    </location>
</feature>
<name>A0AAD9NJW9_9ANNE</name>
<dbReference type="EMBL" id="JAODUP010000006">
    <property type="protein sequence ID" value="KAK2169884.1"/>
    <property type="molecule type" value="Genomic_DNA"/>
</dbReference>
<comment type="subcellular location">
    <subcellularLocation>
        <location evidence="1">Membrane</location>
        <topology evidence="1">Multi-pass membrane protein</topology>
    </subcellularLocation>
</comment>
<evidence type="ECO:0000313" key="9">
    <source>
        <dbReference type="Proteomes" id="UP001208570"/>
    </source>
</evidence>
<dbReference type="GO" id="GO:0016020">
    <property type="term" value="C:membrane"/>
    <property type="evidence" value="ECO:0007669"/>
    <property type="project" value="UniProtKB-SubCell"/>
</dbReference>
<evidence type="ECO:0000259" key="7">
    <source>
        <dbReference type="Pfam" id="PF02932"/>
    </source>
</evidence>
<keyword evidence="4 5" id="KW-0472">Membrane</keyword>
<feature type="transmembrane region" description="Helical" evidence="5">
    <location>
        <begin position="194"/>
        <end position="212"/>
    </location>
</feature>
<dbReference type="Gene3D" id="1.20.58.390">
    <property type="entry name" value="Neurotransmitter-gated ion-channel transmembrane domain"/>
    <property type="match status" value="1"/>
</dbReference>
<evidence type="ECO:0000256" key="3">
    <source>
        <dbReference type="ARBA" id="ARBA00022989"/>
    </source>
</evidence>
<dbReference type="InterPro" id="IPR038050">
    <property type="entry name" value="Neuro_actylchol_rec"/>
</dbReference>
<dbReference type="InterPro" id="IPR006201">
    <property type="entry name" value="Neur_channel"/>
</dbReference>
<sequence length="422" mass="48285">MYDYCVSMIDSPPSPLSLSPHSADIRLQEQREALAVVSFDGTVLWIPMAIYRSTCSIDILYFPYDSQTCKLKFGSWTYDGFKLDLAFYKGLDEVDLTDYMPSNEWNLISSPAKRNIRSYPCCNEPYPDLTFTIQVSGPADPDTITSIILIEFLSQFELKRLAVYYTFLLILPCVLLSILTLVIFWLPPESAAKMLLGMNIFVAFFLLLRILAESTPPASASVPLIGAYFCLNMVLITLSSFLSVIVINVYHRNDKKNKVPDWLRKFIVHGLSRFFGLNYAQVKVNTSRARCQDHVTHVVESPARSRKNSKDKKKIRSPVLSYNKWEPPPFAYTDSPIATRHPNPERPSQLLNQMFEADVKEIKRVLRNFMAKLRDRDAAHQQAMEWRVVALVLDRIFFLIYVITIGIALATLFPWEEATGSY</sequence>
<feature type="domain" description="Neurotransmitter-gated ion-channel ligand-binding" evidence="6">
    <location>
        <begin position="28"/>
        <end position="135"/>
    </location>
</feature>
<feature type="transmembrane region" description="Helical" evidence="5">
    <location>
        <begin position="396"/>
        <end position="415"/>
    </location>
</feature>
<dbReference type="InterPro" id="IPR006029">
    <property type="entry name" value="Neurotrans-gated_channel_TM"/>
</dbReference>
<keyword evidence="3 5" id="KW-1133">Transmembrane helix</keyword>
<dbReference type="InterPro" id="IPR036734">
    <property type="entry name" value="Neur_chan_lig-bd_sf"/>
</dbReference>
<dbReference type="InterPro" id="IPR036719">
    <property type="entry name" value="Neuro-gated_channel_TM_sf"/>
</dbReference>
<dbReference type="InterPro" id="IPR006202">
    <property type="entry name" value="Neur_chan_lig-bd"/>
</dbReference>
<evidence type="ECO:0000256" key="5">
    <source>
        <dbReference type="SAM" id="Phobius"/>
    </source>
</evidence>
<gene>
    <name evidence="8" type="ORF">LSH36_6g07057</name>
</gene>
<dbReference type="AlphaFoldDB" id="A0AAD9NJW9"/>
<dbReference type="SUPFAM" id="SSF90112">
    <property type="entry name" value="Neurotransmitter-gated ion-channel transmembrane pore"/>
    <property type="match status" value="1"/>
</dbReference>
<dbReference type="PANTHER" id="PTHR18945">
    <property type="entry name" value="NEUROTRANSMITTER GATED ION CHANNEL"/>
    <property type="match status" value="1"/>
</dbReference>
<reference evidence="8" key="1">
    <citation type="journal article" date="2023" name="Mol. Biol. Evol.">
        <title>Third-Generation Sequencing Reveals the Adaptive Role of the Epigenome in Three Deep-Sea Polychaetes.</title>
        <authorList>
            <person name="Perez M."/>
            <person name="Aroh O."/>
            <person name="Sun Y."/>
            <person name="Lan Y."/>
            <person name="Juniper S.K."/>
            <person name="Young C.R."/>
            <person name="Angers B."/>
            <person name="Qian P.Y."/>
        </authorList>
    </citation>
    <scope>NUCLEOTIDE SEQUENCE</scope>
    <source>
        <strain evidence="8">P08H-3</strain>
    </source>
</reference>
<comment type="caution">
    <text evidence="8">The sequence shown here is derived from an EMBL/GenBank/DDBJ whole genome shotgun (WGS) entry which is preliminary data.</text>
</comment>
<dbReference type="FunFam" id="2.70.170.10:FF:000060">
    <property type="entry name" value="Nicotinic acetylcholine receptor subunit alpha4"/>
    <property type="match status" value="1"/>
</dbReference>
<dbReference type="InterPro" id="IPR018000">
    <property type="entry name" value="Neurotransmitter_ion_chnl_CS"/>
</dbReference>
<accession>A0AAD9NJW9</accession>
<evidence type="ECO:0000256" key="4">
    <source>
        <dbReference type="ARBA" id="ARBA00023136"/>
    </source>
</evidence>
<dbReference type="SUPFAM" id="SSF63712">
    <property type="entry name" value="Nicotinic receptor ligand binding domain-like"/>
    <property type="match status" value="1"/>
</dbReference>
<dbReference type="Pfam" id="PF02931">
    <property type="entry name" value="Neur_chan_LBD"/>
    <property type="match status" value="1"/>
</dbReference>
<dbReference type="GO" id="GO:0005230">
    <property type="term" value="F:extracellular ligand-gated monoatomic ion channel activity"/>
    <property type="evidence" value="ECO:0007669"/>
    <property type="project" value="InterPro"/>
</dbReference>
<evidence type="ECO:0000256" key="2">
    <source>
        <dbReference type="ARBA" id="ARBA00022692"/>
    </source>
</evidence>
<protein>
    <submittedName>
        <fullName evidence="8">Uncharacterized protein</fullName>
    </submittedName>
</protein>
<proteinExistence type="predicted"/>